<keyword evidence="2" id="KW-1185">Reference proteome</keyword>
<dbReference type="Pfam" id="PF06830">
    <property type="entry name" value="Root_cap"/>
    <property type="match status" value="1"/>
</dbReference>
<sequence length="238" mass="26715">MACDKPGAVCQDPRFIGGDGITFYFHGKKDKDFCLVSDSKIHINGHFIGKTSPKQKRDFTWVQAIGLIFGSHHLYLGAQKASRWDDSIDHISLSLNGEDIEIPTLFGATHIHKDAGLKIWRLEDTNSVIVNAKDQFKIKARVLPITQEDSRTHGYEITNEDCFSHLEVNFRFYNLSTKVDGVLGQTYAPGYQSRVLVGAAMPIMGGARRFESSHIFSTDCLASKFEEEIGDMGKWKLE</sequence>
<proteinExistence type="predicted"/>
<protein>
    <submittedName>
        <fullName evidence="1">Uncharacterized protein</fullName>
    </submittedName>
</protein>
<organism evidence="1 2">
    <name type="scientific">Amborella trichopoda</name>
    <dbReference type="NCBI Taxonomy" id="13333"/>
    <lineage>
        <taxon>Eukaryota</taxon>
        <taxon>Viridiplantae</taxon>
        <taxon>Streptophyta</taxon>
        <taxon>Embryophyta</taxon>
        <taxon>Tracheophyta</taxon>
        <taxon>Spermatophyta</taxon>
        <taxon>Magnoliopsida</taxon>
        <taxon>Amborellales</taxon>
        <taxon>Amborellaceae</taxon>
        <taxon>Amborella</taxon>
    </lineage>
</organism>
<dbReference type="OMA" id="ITENAEW"/>
<dbReference type="InterPro" id="IPR009646">
    <property type="entry name" value="Root_cap"/>
</dbReference>
<dbReference type="Proteomes" id="UP000017836">
    <property type="component" value="Unassembled WGS sequence"/>
</dbReference>
<dbReference type="Gramene" id="ERM96295">
    <property type="protein sequence ID" value="ERM96295"/>
    <property type="gene ID" value="AMTR_s00001p00178790"/>
</dbReference>
<dbReference type="PANTHER" id="PTHR31656">
    <property type="entry name" value="ROOT CAP DOMAIN-CONTAINING PROTEIN"/>
    <property type="match status" value="1"/>
</dbReference>
<dbReference type="HOGENOM" id="CLU_018422_0_1_1"/>
<dbReference type="AlphaFoldDB" id="W1NM39"/>
<evidence type="ECO:0000313" key="2">
    <source>
        <dbReference type="Proteomes" id="UP000017836"/>
    </source>
</evidence>
<dbReference type="EMBL" id="KI397142">
    <property type="protein sequence ID" value="ERM96295.1"/>
    <property type="molecule type" value="Genomic_DNA"/>
</dbReference>
<reference evidence="2" key="1">
    <citation type="journal article" date="2013" name="Science">
        <title>The Amborella genome and the evolution of flowering plants.</title>
        <authorList>
            <consortium name="Amborella Genome Project"/>
        </authorList>
    </citation>
    <scope>NUCLEOTIDE SEQUENCE [LARGE SCALE GENOMIC DNA]</scope>
</reference>
<accession>W1NM39</accession>
<name>W1NM39_AMBTC</name>
<gene>
    <name evidence="1" type="ORF">AMTR_s00001p00178790</name>
</gene>
<evidence type="ECO:0000313" key="1">
    <source>
        <dbReference type="EMBL" id="ERM96295.1"/>
    </source>
</evidence>
<dbReference type="eggNOG" id="ENOG502QUGT">
    <property type="taxonomic scope" value="Eukaryota"/>
</dbReference>